<dbReference type="InterPro" id="IPR004358">
    <property type="entry name" value="Sig_transdc_His_kin-like_C"/>
</dbReference>
<dbReference type="InterPro" id="IPR036457">
    <property type="entry name" value="PPM-type-like_dom_sf"/>
</dbReference>
<comment type="catalytic activity">
    <reaction evidence="1">
        <text>ATP + protein L-histidine = ADP + protein N-phospho-L-histidine.</text>
        <dbReference type="EC" id="2.7.13.3"/>
    </reaction>
</comment>
<protein>
    <recommendedName>
        <fullName evidence="3">histidine kinase</fullName>
        <ecNumber evidence="3">2.7.13.3</ecNumber>
    </recommendedName>
</protein>
<gene>
    <name evidence="12" type="ORF">ACFPH6_20235</name>
</gene>
<feature type="region of interest" description="Disordered" evidence="9">
    <location>
        <begin position="630"/>
        <end position="658"/>
    </location>
</feature>
<dbReference type="Gene3D" id="3.30.450.40">
    <property type="match status" value="2"/>
</dbReference>
<dbReference type="InterPro" id="IPR001789">
    <property type="entry name" value="Sig_transdc_resp-reg_receiver"/>
</dbReference>
<evidence type="ECO:0000313" key="12">
    <source>
        <dbReference type="EMBL" id="MFC4466829.1"/>
    </source>
</evidence>
<feature type="domain" description="Histidine kinase" evidence="10">
    <location>
        <begin position="365"/>
        <end position="580"/>
    </location>
</feature>
<dbReference type="SMART" id="SM00331">
    <property type="entry name" value="PP2C_SIG"/>
    <property type="match status" value="1"/>
</dbReference>
<proteinExistence type="predicted"/>
<dbReference type="InterPro" id="IPR003661">
    <property type="entry name" value="HisK_dim/P_dom"/>
</dbReference>
<evidence type="ECO:0000256" key="7">
    <source>
        <dbReference type="ARBA" id="ARBA00023012"/>
    </source>
</evidence>
<evidence type="ECO:0000313" key="13">
    <source>
        <dbReference type="Proteomes" id="UP001596012"/>
    </source>
</evidence>
<evidence type="ECO:0000256" key="6">
    <source>
        <dbReference type="ARBA" id="ARBA00022777"/>
    </source>
</evidence>
<dbReference type="Gene3D" id="3.30.565.10">
    <property type="entry name" value="Histidine kinase-like ATPase, C-terminal domain"/>
    <property type="match status" value="1"/>
</dbReference>
<organism evidence="12 13">
    <name type="scientific">Streptomyces xiangluensis</name>
    <dbReference type="NCBI Taxonomy" id="2665720"/>
    <lineage>
        <taxon>Bacteria</taxon>
        <taxon>Bacillati</taxon>
        <taxon>Actinomycetota</taxon>
        <taxon>Actinomycetes</taxon>
        <taxon>Kitasatosporales</taxon>
        <taxon>Streptomycetaceae</taxon>
        <taxon>Streptomyces</taxon>
    </lineage>
</organism>
<feature type="compositionally biased region" description="Basic and acidic residues" evidence="9">
    <location>
        <begin position="646"/>
        <end position="658"/>
    </location>
</feature>
<dbReference type="InterPro" id="IPR029016">
    <property type="entry name" value="GAF-like_dom_sf"/>
</dbReference>
<dbReference type="InterPro" id="IPR003018">
    <property type="entry name" value="GAF"/>
</dbReference>
<feature type="domain" description="Response regulatory" evidence="11">
    <location>
        <begin position="663"/>
        <end position="778"/>
    </location>
</feature>
<comment type="caution">
    <text evidence="12">The sequence shown here is derived from an EMBL/GenBank/DDBJ whole genome shotgun (WGS) entry which is preliminary data.</text>
</comment>
<comment type="subcellular location">
    <subcellularLocation>
        <location evidence="2">Cell membrane</location>
    </subcellularLocation>
</comment>
<evidence type="ECO:0000259" key="11">
    <source>
        <dbReference type="PROSITE" id="PS50110"/>
    </source>
</evidence>
<evidence type="ECO:0000256" key="5">
    <source>
        <dbReference type="ARBA" id="ARBA00022679"/>
    </source>
</evidence>
<dbReference type="Gene3D" id="3.40.50.2300">
    <property type="match status" value="1"/>
</dbReference>
<evidence type="ECO:0000256" key="9">
    <source>
        <dbReference type="SAM" id="MobiDB-lite"/>
    </source>
</evidence>
<dbReference type="PROSITE" id="PS50109">
    <property type="entry name" value="HIS_KIN"/>
    <property type="match status" value="1"/>
</dbReference>
<evidence type="ECO:0000256" key="3">
    <source>
        <dbReference type="ARBA" id="ARBA00012438"/>
    </source>
</evidence>
<dbReference type="PRINTS" id="PR00344">
    <property type="entry name" value="BCTRLSENSOR"/>
</dbReference>
<dbReference type="Gene3D" id="3.60.40.10">
    <property type="entry name" value="PPM-type phosphatase domain"/>
    <property type="match status" value="1"/>
</dbReference>
<dbReference type="SUPFAM" id="SSF52172">
    <property type="entry name" value="CheY-like"/>
    <property type="match status" value="1"/>
</dbReference>
<accession>A0ABV8YS08</accession>
<dbReference type="PANTHER" id="PTHR43547:SF2">
    <property type="entry name" value="HYBRID SIGNAL TRANSDUCTION HISTIDINE KINASE C"/>
    <property type="match status" value="1"/>
</dbReference>
<dbReference type="InterPro" id="IPR001932">
    <property type="entry name" value="PPM-type_phosphatase-like_dom"/>
</dbReference>
<dbReference type="CDD" id="cd16922">
    <property type="entry name" value="HATPase_EvgS-ArcB-TorS-like"/>
    <property type="match status" value="1"/>
</dbReference>
<evidence type="ECO:0000259" key="10">
    <source>
        <dbReference type="PROSITE" id="PS50109"/>
    </source>
</evidence>
<dbReference type="SMART" id="SM00388">
    <property type="entry name" value="HisKA"/>
    <property type="match status" value="1"/>
</dbReference>
<keyword evidence="13" id="KW-1185">Reference proteome</keyword>
<dbReference type="Gene3D" id="3.30.450.20">
    <property type="entry name" value="PAS domain"/>
    <property type="match status" value="1"/>
</dbReference>
<dbReference type="SUPFAM" id="SSF55781">
    <property type="entry name" value="GAF domain-like"/>
    <property type="match status" value="2"/>
</dbReference>
<evidence type="ECO:0000256" key="4">
    <source>
        <dbReference type="ARBA" id="ARBA00022553"/>
    </source>
</evidence>
<dbReference type="CDD" id="cd00082">
    <property type="entry name" value="HisKA"/>
    <property type="match status" value="1"/>
</dbReference>
<evidence type="ECO:0000256" key="2">
    <source>
        <dbReference type="ARBA" id="ARBA00004236"/>
    </source>
</evidence>
<keyword evidence="6" id="KW-0418">Kinase</keyword>
<dbReference type="EC" id="2.7.13.3" evidence="3"/>
<dbReference type="SUPFAM" id="SSF55874">
    <property type="entry name" value="ATPase domain of HSP90 chaperone/DNA topoisomerase II/histidine kinase"/>
    <property type="match status" value="1"/>
</dbReference>
<feature type="compositionally biased region" description="Low complexity" evidence="9">
    <location>
        <begin position="590"/>
        <end position="599"/>
    </location>
</feature>
<keyword evidence="5" id="KW-0808">Transferase</keyword>
<dbReference type="PROSITE" id="PS50110">
    <property type="entry name" value="RESPONSE_REGULATORY"/>
    <property type="match status" value="1"/>
</dbReference>
<dbReference type="SMART" id="SM00387">
    <property type="entry name" value="HATPase_c"/>
    <property type="match status" value="1"/>
</dbReference>
<dbReference type="InterPro" id="IPR036890">
    <property type="entry name" value="HATPase_C_sf"/>
</dbReference>
<dbReference type="Pfam" id="PF02518">
    <property type="entry name" value="HATPase_c"/>
    <property type="match status" value="1"/>
</dbReference>
<sequence>MTRPDDPRTAAARVFAEGGAFGDLLAGIDWAATPLGPPVSWPGPLVDTLRLMLTSEHGMALYWGAEFATLYNLGSTPIVGAKHPWALGRPYKEVFPEVWAHPVSSHFHYVTDTRKPLLVPDELLIMERHGFLEQCYFDSAFQPVVLDDGTAGGVLQILTETTGRVLGERRLRLLSETGTRTAGLPTPGEVARVVAEVAGSYPEEIPFLGLYLASEPGMQRPSASAGLRSAPETVSLSAADGSEVAAWLAQVVADGAPATLPAAAFTGGSTAGRHAAAARLPVEQALALPLHCAGQVEGVLVVGVNPCFPPAGAYHDFLEVFASAVAGALSAALAHESAALAHEEQRRRAEALAELDRAKTAFFANVSHEFRTPLTLLLGPLQQALADEDRLERREQLQLAERGALRLLKQVNTLLDVARAEAGQMRPALEPVDLAGATAELAGVFRSAFEAAGLTLEVDCPPLPKPVSLDREMWEKIILNLLSNALKFTFSGGARVQVAAAGDRARLTVTDTGTGIPADELPRLFERFHRVRGARSRSHEGSGLGLVLVKDLVEAHGGTIGVDSRLGHGTTVTVDLPFAVAHRPRPAPPAADAGSPGETAGEGGGGRPGRAAAHVDEALGWLAADPVPAAATTSAARTPHALANDDAPHDPGPHEADRPHRARLLVVDDNPDMRAYLTQLLQPDYDVLLAPDGRAALETALAQPVELVLSDVMMPRMDGFELVRALRADPRTARLPIVLLTARAGEEESVQGRHAGADDYLAKPFSARQLLARVRTGLELSRLREQVLTETRNQLAVLASLADAGLRLSATLDPDQILQTAGQILLPDFADQISIHLTAATPAPAQSPPAYIAGTPLLAREALATAATHAINGTAPAPAGPHPAPAAVLALPLHAHDQTLGALVLVRHTGGYSAVEHKYLENLANRLALAYDNATRYHNERRLALTLQRALLPHRLPQVPGVRLATHYRASNRGAEVGGDWYDVLPLPDGAVGLAIGDVMGHDVEAATLMGQLRSALHSLALAGAGPAQVLTSLDAYLQSLATDRFATCLYAVYNPHHHRLRYAACGHLPPLLVAADTAYLELPPALPLGLGSTPVDREVAFPPGTSLLLYTDGLVENRAMSLDDGLAALRQTCGALPAAARPDPQQITERALELLNTPDRVDDDAALLAATAEP</sequence>
<reference evidence="13" key="1">
    <citation type="journal article" date="2019" name="Int. J. Syst. Evol. Microbiol.">
        <title>The Global Catalogue of Microorganisms (GCM) 10K type strain sequencing project: providing services to taxonomists for standard genome sequencing and annotation.</title>
        <authorList>
            <consortium name="The Broad Institute Genomics Platform"/>
            <consortium name="The Broad Institute Genome Sequencing Center for Infectious Disease"/>
            <person name="Wu L."/>
            <person name="Ma J."/>
        </authorList>
    </citation>
    <scope>NUCLEOTIDE SEQUENCE [LARGE SCALE GENOMIC DNA]</scope>
    <source>
        <strain evidence="13">DT43</strain>
    </source>
</reference>
<feature type="region of interest" description="Disordered" evidence="9">
    <location>
        <begin position="582"/>
        <end position="611"/>
    </location>
</feature>
<dbReference type="RefSeq" id="WP_386343614.1">
    <property type="nucleotide sequence ID" value="NZ_JBHSFG010000030.1"/>
</dbReference>
<dbReference type="Gene3D" id="1.10.287.130">
    <property type="match status" value="1"/>
</dbReference>
<evidence type="ECO:0000256" key="8">
    <source>
        <dbReference type="PROSITE-ProRule" id="PRU00169"/>
    </source>
</evidence>
<dbReference type="Proteomes" id="UP001596012">
    <property type="component" value="Unassembled WGS sequence"/>
</dbReference>
<keyword evidence="4 8" id="KW-0597">Phosphoprotein</keyword>
<dbReference type="SMART" id="SM00065">
    <property type="entry name" value="GAF"/>
    <property type="match status" value="1"/>
</dbReference>
<dbReference type="EMBL" id="JBHSFG010000030">
    <property type="protein sequence ID" value="MFC4466829.1"/>
    <property type="molecule type" value="Genomic_DNA"/>
</dbReference>
<dbReference type="Pfam" id="PF00072">
    <property type="entry name" value="Response_reg"/>
    <property type="match status" value="1"/>
</dbReference>
<dbReference type="InterPro" id="IPR003594">
    <property type="entry name" value="HATPase_dom"/>
</dbReference>
<dbReference type="InterPro" id="IPR011006">
    <property type="entry name" value="CheY-like_superfamily"/>
</dbReference>
<keyword evidence="7" id="KW-0902">Two-component regulatory system</keyword>
<feature type="compositionally biased region" description="Low complexity" evidence="9">
    <location>
        <begin position="630"/>
        <end position="641"/>
    </location>
</feature>
<dbReference type="Pfam" id="PF07228">
    <property type="entry name" value="SpoIIE"/>
    <property type="match status" value="1"/>
</dbReference>
<dbReference type="SMART" id="SM00448">
    <property type="entry name" value="REC"/>
    <property type="match status" value="1"/>
</dbReference>
<dbReference type="PANTHER" id="PTHR43547">
    <property type="entry name" value="TWO-COMPONENT HISTIDINE KINASE"/>
    <property type="match status" value="1"/>
</dbReference>
<evidence type="ECO:0000256" key="1">
    <source>
        <dbReference type="ARBA" id="ARBA00000085"/>
    </source>
</evidence>
<dbReference type="InterPro" id="IPR036097">
    <property type="entry name" value="HisK_dim/P_sf"/>
</dbReference>
<dbReference type="Pfam" id="PF00512">
    <property type="entry name" value="HisKA"/>
    <property type="match status" value="1"/>
</dbReference>
<dbReference type="InterPro" id="IPR005467">
    <property type="entry name" value="His_kinase_dom"/>
</dbReference>
<dbReference type="SUPFAM" id="SSF81606">
    <property type="entry name" value="PP2C-like"/>
    <property type="match status" value="1"/>
</dbReference>
<name>A0ABV8YS08_9ACTN</name>
<feature type="modified residue" description="4-aspartylphosphate" evidence="8">
    <location>
        <position position="711"/>
    </location>
</feature>
<dbReference type="SUPFAM" id="SSF47384">
    <property type="entry name" value="Homodimeric domain of signal transducing histidine kinase"/>
    <property type="match status" value="1"/>
</dbReference>